<organism evidence="1 2">
    <name type="scientific">Caballeronia calidae</name>
    <dbReference type="NCBI Taxonomy" id="1777139"/>
    <lineage>
        <taxon>Bacteria</taxon>
        <taxon>Pseudomonadati</taxon>
        <taxon>Pseudomonadota</taxon>
        <taxon>Betaproteobacteria</taxon>
        <taxon>Burkholderiales</taxon>
        <taxon>Burkholderiaceae</taxon>
        <taxon>Caballeronia</taxon>
    </lineage>
</organism>
<evidence type="ECO:0000313" key="2">
    <source>
        <dbReference type="Proteomes" id="UP000071859"/>
    </source>
</evidence>
<evidence type="ECO:0000313" key="1">
    <source>
        <dbReference type="EMBL" id="SAK53134.1"/>
    </source>
</evidence>
<dbReference type="EMBL" id="FCOX02000004">
    <property type="protein sequence ID" value="SAK53134.1"/>
    <property type="molecule type" value="Genomic_DNA"/>
</dbReference>
<keyword evidence="2" id="KW-1185">Reference proteome</keyword>
<gene>
    <name evidence="1" type="ORF">AWB78_01296</name>
</gene>
<reference evidence="1" key="1">
    <citation type="submission" date="2016-01" db="EMBL/GenBank/DDBJ databases">
        <authorList>
            <person name="Peeters C."/>
        </authorList>
    </citation>
    <scope>NUCLEOTIDE SEQUENCE</scope>
    <source>
        <strain evidence="1">LMG 29321</strain>
    </source>
</reference>
<accession>A0A158A5K8</accession>
<dbReference type="Proteomes" id="UP000071859">
    <property type="component" value="Unassembled WGS sequence"/>
</dbReference>
<comment type="caution">
    <text evidence="1">The sequence shown here is derived from an EMBL/GenBank/DDBJ whole genome shotgun (WGS) entry which is preliminary data.</text>
</comment>
<dbReference type="AlphaFoldDB" id="A0A158A5K8"/>
<sequence length="89" mass="10458">MLTTEKIHALKAEFTCRRYSMHDTFEDFNYRGFAKAIEREAYELAAYQCDLVVERARLIELMQHMDCAASLARTIRALINEPSKERNIQ</sequence>
<name>A0A158A5K8_9BURK</name>
<protein>
    <submittedName>
        <fullName evidence="1">Uncharacterized protein</fullName>
    </submittedName>
</protein>
<proteinExistence type="predicted"/>